<accession>A0A3B0JFM5</accession>
<reference evidence="3" key="1">
    <citation type="submission" date="2018-01" db="EMBL/GenBank/DDBJ databases">
        <authorList>
            <person name="Alioto T."/>
            <person name="Alioto T."/>
        </authorList>
    </citation>
    <scope>NUCLEOTIDE SEQUENCE [LARGE SCALE GENOMIC DNA]</scope>
</reference>
<dbReference type="OMA" id="MAMAMAX"/>
<dbReference type="STRING" id="7266.A0A3B0JFM5"/>
<feature type="non-terminal residue" evidence="2">
    <location>
        <position position="1"/>
    </location>
</feature>
<dbReference type="AlphaFoldDB" id="A0A3B0JFM5"/>
<feature type="compositionally biased region" description="Low complexity" evidence="1">
    <location>
        <begin position="174"/>
        <end position="189"/>
    </location>
</feature>
<dbReference type="Proteomes" id="UP000268350">
    <property type="component" value="Unassembled WGS sequence"/>
</dbReference>
<protein>
    <submittedName>
        <fullName evidence="2">Uncharacterized protein</fullName>
    </submittedName>
</protein>
<evidence type="ECO:0000313" key="3">
    <source>
        <dbReference type="Proteomes" id="UP000268350"/>
    </source>
</evidence>
<dbReference type="EMBL" id="OUUW01000004">
    <property type="protein sequence ID" value="SPP79022.1"/>
    <property type="molecule type" value="Genomic_DNA"/>
</dbReference>
<feature type="compositionally biased region" description="Polar residues" evidence="1">
    <location>
        <begin position="93"/>
        <end position="112"/>
    </location>
</feature>
<feature type="region of interest" description="Disordered" evidence="1">
    <location>
        <begin position="37"/>
        <end position="112"/>
    </location>
</feature>
<keyword evidence="3" id="KW-1185">Reference proteome</keyword>
<sequence length="198" mass="21440">DGQNDKQLELGGQHGQNVALLETPNGITLLGASKLREANGNANGNGTPQERLSVERRPHNDEDDSFEYATDRESSVYNPTTRPLRSVLMSQAGGRNSRNSASSEVEPLNTENSDLLQKGNQLGIPESRFSRWLPKDKLELLEKQAMLLSGRGKAMNAAAPPPATPPKPQKKVLATPTETTATTTTTMATPKLPQETEI</sequence>
<evidence type="ECO:0000313" key="2">
    <source>
        <dbReference type="EMBL" id="SPP79022.1"/>
    </source>
</evidence>
<evidence type="ECO:0000256" key="1">
    <source>
        <dbReference type="SAM" id="MobiDB-lite"/>
    </source>
</evidence>
<feature type="compositionally biased region" description="Polar residues" evidence="1">
    <location>
        <begin position="40"/>
        <end position="50"/>
    </location>
</feature>
<proteinExistence type="predicted"/>
<name>A0A3B0JFM5_DROGU</name>
<dbReference type="OrthoDB" id="6345017at2759"/>
<feature type="region of interest" description="Disordered" evidence="1">
    <location>
        <begin position="152"/>
        <end position="198"/>
    </location>
</feature>
<gene>
    <name evidence="2" type="ORF">DGUA_6G011796</name>
</gene>
<organism evidence="2 3">
    <name type="scientific">Drosophila guanche</name>
    <name type="common">Fruit fly</name>
    <dbReference type="NCBI Taxonomy" id="7266"/>
    <lineage>
        <taxon>Eukaryota</taxon>
        <taxon>Metazoa</taxon>
        <taxon>Ecdysozoa</taxon>
        <taxon>Arthropoda</taxon>
        <taxon>Hexapoda</taxon>
        <taxon>Insecta</taxon>
        <taxon>Pterygota</taxon>
        <taxon>Neoptera</taxon>
        <taxon>Endopterygota</taxon>
        <taxon>Diptera</taxon>
        <taxon>Brachycera</taxon>
        <taxon>Muscomorpha</taxon>
        <taxon>Ephydroidea</taxon>
        <taxon>Drosophilidae</taxon>
        <taxon>Drosophila</taxon>
        <taxon>Sophophora</taxon>
    </lineage>
</organism>